<accession>A0A4S7KBK1</accession>
<dbReference type="SUPFAM" id="SSF55729">
    <property type="entry name" value="Acyl-CoA N-acyltransferases (Nat)"/>
    <property type="match status" value="1"/>
</dbReference>
<dbReference type="EMBL" id="SSUJ01000018">
    <property type="protein sequence ID" value="THI26613.1"/>
    <property type="molecule type" value="Genomic_DNA"/>
</dbReference>
<dbReference type="AlphaFoldDB" id="A0A4S7KBK1"/>
<reference evidence="2 3" key="1">
    <citation type="submission" date="2019-04" db="EMBL/GenBank/DDBJ databases">
        <authorList>
            <person name="Fouts D."/>
            <person name="Sutton G."/>
            <person name="Singh I."/>
            <person name="Nguyen K."/>
        </authorList>
    </citation>
    <scope>NUCLEOTIDE SEQUENCE [LARGE SCALE GENOMIC DNA]</scope>
    <source>
        <strain evidence="2 3">55</strain>
    </source>
</reference>
<dbReference type="InterPro" id="IPR000182">
    <property type="entry name" value="GNAT_dom"/>
</dbReference>
<protein>
    <submittedName>
        <fullName evidence="2">N-acetyltransferase</fullName>
    </submittedName>
</protein>
<feature type="domain" description="N-acetyltransferase" evidence="1">
    <location>
        <begin position="49"/>
        <end position="119"/>
    </location>
</feature>
<keyword evidence="2" id="KW-0808">Transferase</keyword>
<evidence type="ECO:0000259" key="1">
    <source>
        <dbReference type="Pfam" id="PF00583"/>
    </source>
</evidence>
<gene>
    <name evidence="2" type="ORF">E9161_19825</name>
</gene>
<name>A0A4S7KBK1_KLEPN</name>
<organism evidence="2 3">
    <name type="scientific">Klebsiella pneumoniae subsp. pneumoniae</name>
    <dbReference type="NCBI Taxonomy" id="72407"/>
    <lineage>
        <taxon>Bacteria</taxon>
        <taxon>Pseudomonadati</taxon>
        <taxon>Pseudomonadota</taxon>
        <taxon>Gammaproteobacteria</taxon>
        <taxon>Enterobacterales</taxon>
        <taxon>Enterobacteriaceae</taxon>
        <taxon>Klebsiella/Raoultella group</taxon>
        <taxon>Klebsiella</taxon>
        <taxon>Klebsiella pneumoniae complex</taxon>
    </lineage>
</organism>
<dbReference type="InterPro" id="IPR016181">
    <property type="entry name" value="Acyl_CoA_acyltransferase"/>
</dbReference>
<dbReference type="Pfam" id="PF00583">
    <property type="entry name" value="Acetyltransf_1"/>
    <property type="match status" value="1"/>
</dbReference>
<comment type="caution">
    <text evidence="2">The sequence shown here is derived from an EMBL/GenBank/DDBJ whole genome shotgun (WGS) entry which is preliminary data.</text>
</comment>
<dbReference type="CDD" id="cd04301">
    <property type="entry name" value="NAT_SF"/>
    <property type="match status" value="1"/>
</dbReference>
<evidence type="ECO:0000313" key="2">
    <source>
        <dbReference type="EMBL" id="THI26613.1"/>
    </source>
</evidence>
<dbReference type="Gene3D" id="3.40.630.30">
    <property type="match status" value="1"/>
</dbReference>
<proteinExistence type="predicted"/>
<sequence length="164" mass="18826">MDDFYSREITLADMPFVMHEFEEGARLGHFTNEIITQAGGKKFEKQMREAIKIRDANGESGHFIFILLRRSDDKKIGLIWFTPAIDPAGYQRLELRTFCITKSMQGKGYGSMFLSDMIDSNAPLPMMAKCYVKSTKMAEMLKRRGFHLVDTSPTGTQLLFRNPR</sequence>
<evidence type="ECO:0000313" key="3">
    <source>
        <dbReference type="Proteomes" id="UP000304895"/>
    </source>
</evidence>
<dbReference type="Proteomes" id="UP000304895">
    <property type="component" value="Unassembled WGS sequence"/>
</dbReference>
<dbReference type="GO" id="GO:0016747">
    <property type="term" value="F:acyltransferase activity, transferring groups other than amino-acyl groups"/>
    <property type="evidence" value="ECO:0007669"/>
    <property type="project" value="InterPro"/>
</dbReference>
<dbReference type="RefSeq" id="WP_040177329.1">
    <property type="nucleotide sequence ID" value="NZ_CP074089.1"/>
</dbReference>